<dbReference type="GO" id="GO:0016780">
    <property type="term" value="F:phosphotransferase activity, for other substituted phosphate groups"/>
    <property type="evidence" value="ECO:0007669"/>
    <property type="project" value="TreeGrafter"/>
</dbReference>
<evidence type="ECO:0000256" key="1">
    <source>
        <dbReference type="ARBA" id="ARBA00004141"/>
    </source>
</evidence>
<evidence type="ECO:0000313" key="9">
    <source>
        <dbReference type="EMBL" id="SDF30650.1"/>
    </source>
</evidence>
<feature type="transmembrane region" description="Helical" evidence="7">
    <location>
        <begin position="110"/>
        <end position="127"/>
    </location>
</feature>
<feature type="transmembrane region" description="Helical" evidence="7">
    <location>
        <begin position="47"/>
        <end position="66"/>
    </location>
</feature>
<evidence type="ECO:0000313" key="10">
    <source>
        <dbReference type="Proteomes" id="UP000182427"/>
    </source>
</evidence>
<gene>
    <name evidence="9" type="ORF">SAMN05444167_2013</name>
</gene>
<keyword evidence="5 7" id="KW-1133">Transmembrane helix</keyword>
<evidence type="ECO:0000256" key="4">
    <source>
        <dbReference type="ARBA" id="ARBA00022692"/>
    </source>
</evidence>
<dbReference type="InterPro" id="IPR003362">
    <property type="entry name" value="Bact_transf"/>
</dbReference>
<evidence type="ECO:0000256" key="6">
    <source>
        <dbReference type="ARBA" id="ARBA00023136"/>
    </source>
</evidence>
<evidence type="ECO:0000256" key="5">
    <source>
        <dbReference type="ARBA" id="ARBA00022989"/>
    </source>
</evidence>
<dbReference type="AlphaFoldDB" id="A0A1G7K0J9"/>
<feature type="transmembrane region" description="Helical" evidence="7">
    <location>
        <begin position="260"/>
        <end position="284"/>
    </location>
</feature>
<feature type="transmembrane region" description="Helical" evidence="7">
    <location>
        <begin position="86"/>
        <end position="104"/>
    </location>
</feature>
<keyword evidence="3 9" id="KW-0808">Transferase</keyword>
<keyword evidence="4 7" id="KW-0812">Transmembrane</keyword>
<evidence type="ECO:0000256" key="3">
    <source>
        <dbReference type="ARBA" id="ARBA00022679"/>
    </source>
</evidence>
<protein>
    <submittedName>
        <fullName evidence="9">Exopolysaccharide biosynthesis polyprenyl glycosylphosphotransferase</fullName>
    </submittedName>
</protein>
<keyword evidence="6 7" id="KW-0472">Membrane</keyword>
<comment type="subcellular location">
    <subcellularLocation>
        <location evidence="1">Membrane</location>
        <topology evidence="1">Multi-pass membrane protein</topology>
    </subcellularLocation>
</comment>
<dbReference type="PANTHER" id="PTHR30576:SF0">
    <property type="entry name" value="UNDECAPRENYL-PHOSPHATE N-ACETYLGALACTOSAMINYL 1-PHOSPHATE TRANSFERASE-RELATED"/>
    <property type="match status" value="1"/>
</dbReference>
<evidence type="ECO:0000259" key="8">
    <source>
        <dbReference type="Pfam" id="PF02397"/>
    </source>
</evidence>
<dbReference type="EMBL" id="LT629690">
    <property type="protein sequence ID" value="SDF30650.1"/>
    <property type="molecule type" value="Genomic_DNA"/>
</dbReference>
<comment type="similarity">
    <text evidence="2">Belongs to the bacterial sugar transferase family.</text>
</comment>
<reference evidence="9 10" key="1">
    <citation type="submission" date="2016-10" db="EMBL/GenBank/DDBJ databases">
        <authorList>
            <person name="de Groot N.N."/>
        </authorList>
    </citation>
    <scope>NUCLEOTIDE SEQUENCE [LARGE SCALE GENOMIC DNA]</scope>
    <source>
        <strain evidence="9 10">GAS232</strain>
    </source>
</reference>
<feature type="transmembrane region" description="Helical" evidence="7">
    <location>
        <begin position="12"/>
        <end position="35"/>
    </location>
</feature>
<keyword evidence="10" id="KW-1185">Reference proteome</keyword>
<dbReference type="RefSeq" id="WP_083345017.1">
    <property type="nucleotide sequence ID" value="NZ_LT629690.1"/>
</dbReference>
<evidence type="ECO:0000256" key="7">
    <source>
        <dbReference type="SAM" id="Phobius"/>
    </source>
</evidence>
<dbReference type="Proteomes" id="UP000182427">
    <property type="component" value="Chromosome I"/>
</dbReference>
<proteinExistence type="inferred from homology"/>
<dbReference type="NCBIfam" id="TIGR03025">
    <property type="entry name" value="EPS_sugtrans"/>
    <property type="match status" value="1"/>
</dbReference>
<dbReference type="OrthoDB" id="9808602at2"/>
<organism evidence="9 10">
    <name type="scientific">Terriglobus roseus</name>
    <dbReference type="NCBI Taxonomy" id="392734"/>
    <lineage>
        <taxon>Bacteria</taxon>
        <taxon>Pseudomonadati</taxon>
        <taxon>Acidobacteriota</taxon>
        <taxon>Terriglobia</taxon>
        <taxon>Terriglobales</taxon>
        <taxon>Acidobacteriaceae</taxon>
        <taxon>Terriglobus</taxon>
    </lineage>
</organism>
<evidence type="ECO:0000256" key="2">
    <source>
        <dbReference type="ARBA" id="ARBA00006464"/>
    </source>
</evidence>
<dbReference type="PANTHER" id="PTHR30576">
    <property type="entry name" value="COLANIC BIOSYNTHESIS UDP-GLUCOSE LIPID CARRIER TRANSFERASE"/>
    <property type="match status" value="1"/>
</dbReference>
<name>A0A1G7K0J9_9BACT</name>
<feature type="domain" description="Bacterial sugar transferase" evidence="8">
    <location>
        <begin position="258"/>
        <end position="440"/>
    </location>
</feature>
<dbReference type="GO" id="GO:0016020">
    <property type="term" value="C:membrane"/>
    <property type="evidence" value="ECO:0007669"/>
    <property type="project" value="UniProtKB-SubCell"/>
</dbReference>
<sequence>MKISGKALPPRAALLLTFDFVVLVIVAPLLFVLPLVAVEPNRSPGSLVLGLLRLMAVGLLCQTILYYHELYNLNVVRMGRETLVQVMRAFGVLFLLLAIVSLLIPVATPVLSRTVMFAGIVAAVTLLSRRLALPRNREQVLIVGSGDEASELHGVIASSPEWNMEVARITLPSQLRCALDTTKNNAEHFDRVIVANTQAQSEDNLSLLLDLKMAGHFIEDAQTFFERATGRVRVDQLRAQDCIFSEHYVNRSTKRLAKRFLDVALAGTLLLLASPVMAVTALLIRLRNDGPIFFRQERIGLFGRPFSIVKFRSMAPVKKGETTGWAGEETNRITTLGRHLRKYRIDELPQLLNVLKGEMSLIGPRPEQPHLCSILEEHIPFYQHRHSVLPGLTGWAQVRYHYGSNIEESRRKVEYDLFYVKHLSIWLDFAIVLETVKVVLVGRGAI</sequence>
<dbReference type="InterPro" id="IPR017475">
    <property type="entry name" value="EPS_sugar_tfrase"/>
</dbReference>
<dbReference type="Pfam" id="PF02397">
    <property type="entry name" value="Bac_transf"/>
    <property type="match status" value="1"/>
</dbReference>
<accession>A0A1G7K0J9</accession>